<dbReference type="AlphaFoldDB" id="A0AAV3ITH4"/>
<keyword evidence="4" id="KW-0456">Lyase</keyword>
<keyword evidence="3" id="KW-0663">Pyridoxal phosphate</keyword>
<comment type="caution">
    <text evidence="8">The sequence shown here is derived from an EMBL/GenBank/DDBJ whole genome shotgun (WGS) entry which is preliminary data.</text>
</comment>
<evidence type="ECO:0000313" key="7">
    <source>
        <dbReference type="EMBL" id="EOT39739.1"/>
    </source>
</evidence>
<dbReference type="EMBL" id="ASWL01000009">
    <property type="protein sequence ID" value="EOU15838.1"/>
    <property type="molecule type" value="Genomic_DNA"/>
</dbReference>
<dbReference type="InterPro" id="IPR004839">
    <property type="entry name" value="Aminotransferase_I/II_large"/>
</dbReference>
<keyword evidence="9" id="KW-1185">Reference proteome</keyword>
<evidence type="ECO:0000259" key="6">
    <source>
        <dbReference type="Pfam" id="PF00155"/>
    </source>
</evidence>
<dbReference type="Proteomes" id="UP000014107">
    <property type="component" value="Unassembled WGS sequence"/>
</dbReference>
<organism evidence="8 10">
    <name type="scientific">Enterococcus avium ATCC 14025</name>
    <dbReference type="NCBI Taxonomy" id="1140002"/>
    <lineage>
        <taxon>Bacteria</taxon>
        <taxon>Bacillati</taxon>
        <taxon>Bacillota</taxon>
        <taxon>Bacilli</taxon>
        <taxon>Lactobacillales</taxon>
        <taxon>Enterococcaceae</taxon>
        <taxon>Enterococcus</taxon>
    </lineage>
</organism>
<evidence type="ECO:0000256" key="3">
    <source>
        <dbReference type="ARBA" id="ARBA00022898"/>
    </source>
</evidence>
<dbReference type="InterPro" id="IPR015422">
    <property type="entry name" value="PyrdxlP-dep_Trfase_small"/>
</dbReference>
<accession>A0AAV3ITH4</accession>
<evidence type="ECO:0000313" key="10">
    <source>
        <dbReference type="Proteomes" id="UP000014107"/>
    </source>
</evidence>
<dbReference type="InterPro" id="IPR015424">
    <property type="entry name" value="PyrdxlP-dep_Trfase"/>
</dbReference>
<comment type="similarity">
    <text evidence="5">Belongs to the class-II pyridoxal-phosphate-dependent aminotransferase family. MalY/PatB cystathionine beta-lyase subfamily.</text>
</comment>
<dbReference type="Gene3D" id="3.90.1150.10">
    <property type="entry name" value="Aspartate Aminotransferase, domain 1"/>
    <property type="match status" value="1"/>
</dbReference>
<evidence type="ECO:0000256" key="1">
    <source>
        <dbReference type="ARBA" id="ARBA00001933"/>
    </source>
</evidence>
<dbReference type="GO" id="GO:0047804">
    <property type="term" value="F:cysteine-S-conjugate beta-lyase activity"/>
    <property type="evidence" value="ECO:0007669"/>
    <property type="project" value="UniProtKB-EC"/>
</dbReference>
<dbReference type="PANTHER" id="PTHR43525">
    <property type="entry name" value="PROTEIN MALY"/>
    <property type="match status" value="1"/>
</dbReference>
<dbReference type="CDD" id="cd00609">
    <property type="entry name" value="AAT_like"/>
    <property type="match status" value="1"/>
</dbReference>
<reference evidence="7 9" key="1">
    <citation type="submission" date="2013-03" db="EMBL/GenBank/DDBJ databases">
        <title>The Genome Sequence of Enterococcus avium ATCC_14025 (Illumina only assembly).</title>
        <authorList>
            <consortium name="The Broad Institute Genomics Platform"/>
            <consortium name="The Broad Institute Genome Sequencing Center for Infectious Disease"/>
            <person name="Earl A."/>
            <person name="Russ C."/>
            <person name="Gilmore M."/>
            <person name="Surin D."/>
            <person name="Walker B."/>
            <person name="Young S."/>
            <person name="Zeng Q."/>
            <person name="Gargeya S."/>
            <person name="Fitzgerald M."/>
            <person name="Haas B."/>
            <person name="Abouelleil A."/>
            <person name="Allen A.W."/>
            <person name="Alvarado L."/>
            <person name="Arachchi H.M."/>
            <person name="Berlin A.M."/>
            <person name="Chapman S.B."/>
            <person name="Gainer-Dewar J."/>
            <person name="Goldberg J."/>
            <person name="Griggs A."/>
            <person name="Gujja S."/>
            <person name="Hansen M."/>
            <person name="Howarth C."/>
            <person name="Imamovic A."/>
            <person name="Ireland A."/>
            <person name="Larimer J."/>
            <person name="McCowan C."/>
            <person name="Murphy C."/>
            <person name="Pearson M."/>
            <person name="Poon T.W."/>
            <person name="Priest M."/>
            <person name="Roberts A."/>
            <person name="Saif S."/>
            <person name="Shea T."/>
            <person name="Sisk P."/>
            <person name="Sykes S."/>
            <person name="Wortman J."/>
            <person name="Nusbaum C."/>
            <person name="Birren B."/>
        </authorList>
    </citation>
    <scope>NUCLEOTIDE SEQUENCE [LARGE SCALE GENOMIC DNA]</scope>
    <source>
        <strain evidence="7 9">ATCC 14025</strain>
    </source>
</reference>
<dbReference type="Pfam" id="PF00155">
    <property type="entry name" value="Aminotran_1_2"/>
    <property type="match status" value="1"/>
</dbReference>
<protein>
    <recommendedName>
        <fullName evidence="2">cysteine-S-conjugate beta-lyase</fullName>
        <ecNumber evidence="2">4.4.1.13</ecNumber>
    </recommendedName>
</protein>
<dbReference type="Proteomes" id="UP000014104">
    <property type="component" value="Unassembled WGS sequence"/>
</dbReference>
<dbReference type="InterPro" id="IPR051798">
    <property type="entry name" value="Class-II_PLP-Dep_Aminotrans"/>
</dbReference>
<gene>
    <name evidence="8" type="ORF">I570_04493</name>
    <name evidence="7" type="ORF">OMU_04011</name>
</gene>
<dbReference type="PANTHER" id="PTHR43525:SF1">
    <property type="entry name" value="PROTEIN MALY"/>
    <property type="match status" value="1"/>
</dbReference>
<evidence type="ECO:0000256" key="2">
    <source>
        <dbReference type="ARBA" id="ARBA00012224"/>
    </source>
</evidence>
<sequence length="389" mass="45069">MKAIAEIRKQTYSKKWSRYGTKDILPFWIADMDFKSPEFLAEHLINRVKADYFGYTDISKEINEGISSWYEEHYNCKVDEADILFSTSVLHSYRVILETFITTEGKLLLFTPIYPPLMTIAKNCGIEVIEVPLLNRDGNYQVDIERTRQFLTDDQKIEAVVLCNPHNPVGRVWNEQELSEIKQLVQTKKLYLISDEIHGDLIFKGHTFHSVLRNCEPEEKIIVLSSPAKTFNVAGIKASYTITRNPEIKRRMEFVFKLNGLNDLDLFAIEMLNTIYSHPEQALAWLNELIEHLEENYHYLEQLIAGIERVELIKSEGSYLAWLRIIDSPCADSDEIRMVLKNQYGVDVHEGTIFEEGDGDYIRINFGCPLDILKVGMARFMRAIEEKAI</sequence>
<dbReference type="Gene3D" id="3.40.640.10">
    <property type="entry name" value="Type I PLP-dependent aspartate aminotransferase-like (Major domain)"/>
    <property type="match status" value="1"/>
</dbReference>
<dbReference type="EMBL" id="AHYV01000043">
    <property type="protein sequence ID" value="EOT39739.1"/>
    <property type="molecule type" value="Genomic_DNA"/>
</dbReference>
<comment type="cofactor">
    <cofactor evidence="1">
        <name>pyridoxal 5'-phosphate</name>
        <dbReference type="ChEBI" id="CHEBI:597326"/>
    </cofactor>
</comment>
<reference evidence="8 10" key="2">
    <citation type="submission" date="2013-03" db="EMBL/GenBank/DDBJ databases">
        <title>The Genome Sequence of Enterococcus avium ATCC_14025 (PacBio/Illumina hybrid assembly).</title>
        <authorList>
            <consortium name="The Broad Institute Genomics Platform"/>
            <consortium name="The Broad Institute Genome Sequencing Center for Infectious Disease"/>
            <person name="Earl A."/>
            <person name="Russ C."/>
            <person name="Gilmore M."/>
            <person name="Surin D."/>
            <person name="Walker B."/>
            <person name="Young S."/>
            <person name="Zeng Q."/>
            <person name="Gargeya S."/>
            <person name="Fitzgerald M."/>
            <person name="Haas B."/>
            <person name="Abouelleil A."/>
            <person name="Allen A.W."/>
            <person name="Alvarado L."/>
            <person name="Arachchi H.M."/>
            <person name="Berlin A.M."/>
            <person name="Chapman S.B."/>
            <person name="Gainer-Dewar J."/>
            <person name="Goldberg J."/>
            <person name="Griggs A."/>
            <person name="Gujja S."/>
            <person name="Hansen M."/>
            <person name="Howarth C."/>
            <person name="Imamovic A."/>
            <person name="Ireland A."/>
            <person name="Larimer J."/>
            <person name="McCowan C."/>
            <person name="Murphy C."/>
            <person name="Pearson M."/>
            <person name="Poon T.W."/>
            <person name="Priest M."/>
            <person name="Roberts A."/>
            <person name="Saif S."/>
            <person name="Shea T."/>
            <person name="Sisk P."/>
            <person name="Sykes S."/>
            <person name="Wortman J."/>
            <person name="Nusbaum C."/>
            <person name="Birren B."/>
        </authorList>
    </citation>
    <scope>NUCLEOTIDE SEQUENCE [LARGE SCALE GENOMIC DNA]</scope>
    <source>
        <strain evidence="8 10">ATCC 14025</strain>
    </source>
</reference>
<evidence type="ECO:0000256" key="5">
    <source>
        <dbReference type="ARBA" id="ARBA00037974"/>
    </source>
</evidence>
<dbReference type="InterPro" id="IPR015421">
    <property type="entry name" value="PyrdxlP-dep_Trfase_major"/>
</dbReference>
<proteinExistence type="inferred from homology"/>
<evidence type="ECO:0000313" key="8">
    <source>
        <dbReference type="EMBL" id="EOU15838.1"/>
    </source>
</evidence>
<feature type="domain" description="Aminotransferase class I/classII large" evidence="6">
    <location>
        <begin position="53"/>
        <end position="370"/>
    </location>
</feature>
<name>A0AAV3ITH4_ENTAV</name>
<evidence type="ECO:0000313" key="9">
    <source>
        <dbReference type="Proteomes" id="UP000014104"/>
    </source>
</evidence>
<evidence type="ECO:0000256" key="4">
    <source>
        <dbReference type="ARBA" id="ARBA00023239"/>
    </source>
</evidence>
<dbReference type="EC" id="4.4.1.13" evidence="2"/>
<dbReference type="RefSeq" id="WP_016181777.1">
    <property type="nucleotide sequence ID" value="NZ_KE136367.1"/>
</dbReference>
<dbReference type="GO" id="GO:0030170">
    <property type="term" value="F:pyridoxal phosphate binding"/>
    <property type="evidence" value="ECO:0007669"/>
    <property type="project" value="InterPro"/>
</dbReference>
<dbReference type="SUPFAM" id="SSF53383">
    <property type="entry name" value="PLP-dependent transferases"/>
    <property type="match status" value="1"/>
</dbReference>